<feature type="domain" description="Nucleotidyl transferase" evidence="3">
    <location>
        <begin position="3"/>
        <end position="112"/>
    </location>
</feature>
<keyword evidence="2" id="KW-0548">Nucleotidyltransferase</keyword>
<dbReference type="EMBL" id="ACSJ01000007">
    <property type="protein sequence ID" value="EES91107.1"/>
    <property type="molecule type" value="Genomic_DNA"/>
</dbReference>
<dbReference type="InterPro" id="IPR050065">
    <property type="entry name" value="GlmU-like"/>
</dbReference>
<dbReference type="PANTHER" id="PTHR43584:SF5">
    <property type="entry name" value="PROTEIN LICC"/>
    <property type="match status" value="1"/>
</dbReference>
<evidence type="ECO:0000313" key="4">
    <source>
        <dbReference type="EMBL" id="EES91107.1"/>
    </source>
</evidence>
<reference evidence="4 5" key="1">
    <citation type="submission" date="2009-10" db="EMBL/GenBank/DDBJ databases">
        <authorList>
            <person name="Shrivastava S."/>
            <person name="Brinkac L.B."/>
            <person name="Brown J.L."/>
            <person name="Bruce D.B."/>
            <person name="Detter C."/>
            <person name="Green L.D."/>
            <person name="Munk C.A."/>
            <person name="Rogers Y.C."/>
            <person name="Tapia R."/>
            <person name="Saunders E.S."/>
            <person name="Sims D.R."/>
            <person name="Smith L.A."/>
            <person name="Smith T.J."/>
            <person name="Sutton G."/>
            <person name="Brettin T."/>
        </authorList>
    </citation>
    <scope>NUCLEOTIDE SEQUENCE [LARGE SCALE GENOMIC DNA]</scope>
    <source>
        <strain evidence="5">D str. 1873</strain>
    </source>
</reference>
<accession>A0A9P2G6Y0</accession>
<dbReference type="InterPro" id="IPR029044">
    <property type="entry name" value="Nucleotide-diphossugar_trans"/>
</dbReference>
<evidence type="ECO:0000256" key="1">
    <source>
        <dbReference type="ARBA" id="ARBA00022679"/>
    </source>
</evidence>
<keyword evidence="1" id="KW-0808">Transferase</keyword>
<dbReference type="Pfam" id="PF00483">
    <property type="entry name" value="NTP_transferase"/>
    <property type="match status" value="1"/>
</dbReference>
<evidence type="ECO:0000313" key="5">
    <source>
        <dbReference type="Proteomes" id="UP000006160"/>
    </source>
</evidence>
<sequence>MRAIILAAGKGTRLRPLTKNTPKPLVKVNGKPIIERQIECLIEKGIREIIIVTGYLAEKFNYIQQKYDYINIKLIHNKKYDEFNNIYTMYLVREYLKDSYVLDGDVYINKNFIKSNIDKSIYFGAYRNNFHDEWVIYYKFNRVININIESANNEQKVILSGVSYWSTEDGKIINDILEETLKKNMWSNLYWDNIVKDNLDKIDVYLYKINNDDCFEIDSLKDLKKVEKIVLAQS</sequence>
<name>A0A9P2G6Y0_CLOBO</name>
<dbReference type="SUPFAM" id="SSF53448">
    <property type="entry name" value="Nucleotide-diphospho-sugar transferases"/>
    <property type="match status" value="1"/>
</dbReference>
<dbReference type="PIRSF" id="PIRSF037382">
    <property type="entry name" value="CCT_LicC"/>
    <property type="match status" value="1"/>
</dbReference>
<gene>
    <name evidence="4" type="ORF">CLG_B1172</name>
</gene>
<dbReference type="RefSeq" id="WP_003375644.1">
    <property type="nucleotide sequence ID" value="NZ_ACSJ01000007.1"/>
</dbReference>
<proteinExistence type="predicted"/>
<dbReference type="InterPro" id="IPR005835">
    <property type="entry name" value="NTP_transferase_dom"/>
</dbReference>
<dbReference type="InterPro" id="IPR017189">
    <property type="entry name" value="CTP-phospocholine_CTT"/>
</dbReference>
<comment type="caution">
    <text evidence="4">The sequence shown here is derived from an EMBL/GenBank/DDBJ whole genome shotgun (WGS) entry which is preliminary data.</text>
</comment>
<organism evidence="4 5">
    <name type="scientific">Clostridium botulinum D str. 1873</name>
    <dbReference type="NCBI Taxonomy" id="592027"/>
    <lineage>
        <taxon>Bacteria</taxon>
        <taxon>Bacillati</taxon>
        <taxon>Bacillota</taxon>
        <taxon>Clostridia</taxon>
        <taxon>Eubacteriales</taxon>
        <taxon>Clostridiaceae</taxon>
        <taxon>Clostridium</taxon>
    </lineage>
</organism>
<dbReference type="PANTHER" id="PTHR43584">
    <property type="entry name" value="NUCLEOTIDYL TRANSFERASE"/>
    <property type="match status" value="1"/>
</dbReference>
<dbReference type="AlphaFoldDB" id="A0A9P2G6Y0"/>
<dbReference type="Proteomes" id="UP000006160">
    <property type="component" value="Unassembled WGS sequence"/>
</dbReference>
<dbReference type="GO" id="GO:0016779">
    <property type="term" value="F:nucleotidyltransferase activity"/>
    <property type="evidence" value="ECO:0007669"/>
    <property type="project" value="UniProtKB-KW"/>
</dbReference>
<dbReference type="CDD" id="cd02523">
    <property type="entry name" value="PC_cytidylyltransferase"/>
    <property type="match status" value="1"/>
</dbReference>
<protein>
    <submittedName>
        <fullName evidence="4">LicC protein</fullName>
    </submittedName>
</protein>
<dbReference type="GeneID" id="66319882"/>
<evidence type="ECO:0000256" key="2">
    <source>
        <dbReference type="ARBA" id="ARBA00022695"/>
    </source>
</evidence>
<evidence type="ECO:0000259" key="3">
    <source>
        <dbReference type="Pfam" id="PF00483"/>
    </source>
</evidence>
<dbReference type="Gene3D" id="3.90.550.10">
    <property type="entry name" value="Spore Coat Polysaccharide Biosynthesis Protein SpsA, Chain A"/>
    <property type="match status" value="1"/>
</dbReference>